<dbReference type="EMBL" id="VSSQ01076627">
    <property type="protein sequence ID" value="MPN26927.1"/>
    <property type="molecule type" value="Genomic_DNA"/>
</dbReference>
<reference evidence="1" key="1">
    <citation type="submission" date="2019-08" db="EMBL/GenBank/DDBJ databases">
        <authorList>
            <person name="Kucharzyk K."/>
            <person name="Murdoch R.W."/>
            <person name="Higgins S."/>
            <person name="Loffler F."/>
        </authorList>
    </citation>
    <scope>NUCLEOTIDE SEQUENCE</scope>
</reference>
<protein>
    <submittedName>
        <fullName evidence="1">Uncharacterized protein</fullName>
    </submittedName>
</protein>
<dbReference type="AlphaFoldDB" id="A0A645GJ47"/>
<organism evidence="1">
    <name type="scientific">bioreactor metagenome</name>
    <dbReference type="NCBI Taxonomy" id="1076179"/>
    <lineage>
        <taxon>unclassified sequences</taxon>
        <taxon>metagenomes</taxon>
        <taxon>ecological metagenomes</taxon>
    </lineage>
</organism>
<name>A0A645GJ47_9ZZZZ</name>
<accession>A0A645GJ47</accession>
<proteinExistence type="predicted"/>
<comment type="caution">
    <text evidence="1">The sequence shown here is derived from an EMBL/GenBank/DDBJ whole genome shotgun (WGS) entry which is preliminary data.</text>
</comment>
<sequence length="100" mass="11526">MDNVDADFITKINENILSPDIQFAIIADESTIRARLLERSYLSRFERNDRTNEELNFLLEGAKIISKMGINVIEVNNDEDLHGNAKLMARYIKSLREKAL</sequence>
<evidence type="ECO:0000313" key="1">
    <source>
        <dbReference type="EMBL" id="MPN26927.1"/>
    </source>
</evidence>
<gene>
    <name evidence="1" type="ORF">SDC9_174353</name>
</gene>